<sequence length="168" mass="16288">MDPEVPIPADDALTSLRSIESSLLGALDSMATALDELAARAAPAAAAVPPPPPVIIDSDDDEPVVGGGGGGGAKEVSAYDTAATAFLTQLYAAQVDLRRHIDRLPAARPVEAFGGRALTGAAVAAAKIGAAEKAVAVAVAAADTASARMGGAAGGGGGRGGAPEPRRG</sequence>
<proteinExistence type="predicted"/>
<dbReference type="Proteomes" id="UP000798662">
    <property type="component" value="Chromosome 1"/>
</dbReference>
<gene>
    <name evidence="1" type="ORF">I4F81_001640</name>
</gene>
<accession>A0ACC3BMJ2</accession>
<reference evidence="1" key="1">
    <citation type="submission" date="2019-11" db="EMBL/GenBank/DDBJ databases">
        <title>Nori genome reveals adaptations in red seaweeds to the harsh intertidal environment.</title>
        <authorList>
            <person name="Wang D."/>
            <person name="Mao Y."/>
        </authorList>
    </citation>
    <scope>NUCLEOTIDE SEQUENCE</scope>
    <source>
        <tissue evidence="1">Gametophyte</tissue>
    </source>
</reference>
<evidence type="ECO:0000313" key="1">
    <source>
        <dbReference type="EMBL" id="KAK1859042.1"/>
    </source>
</evidence>
<comment type="caution">
    <text evidence="1">The sequence shown here is derived from an EMBL/GenBank/DDBJ whole genome shotgun (WGS) entry which is preliminary data.</text>
</comment>
<keyword evidence="2" id="KW-1185">Reference proteome</keyword>
<protein>
    <submittedName>
        <fullName evidence="1">Uncharacterized protein</fullName>
    </submittedName>
</protein>
<dbReference type="EMBL" id="CM020618">
    <property type="protein sequence ID" value="KAK1859042.1"/>
    <property type="molecule type" value="Genomic_DNA"/>
</dbReference>
<name>A0ACC3BMJ2_PYRYE</name>
<evidence type="ECO:0000313" key="2">
    <source>
        <dbReference type="Proteomes" id="UP000798662"/>
    </source>
</evidence>
<organism evidence="1 2">
    <name type="scientific">Pyropia yezoensis</name>
    <name type="common">Susabi-nori</name>
    <name type="synonym">Porphyra yezoensis</name>
    <dbReference type="NCBI Taxonomy" id="2788"/>
    <lineage>
        <taxon>Eukaryota</taxon>
        <taxon>Rhodophyta</taxon>
        <taxon>Bangiophyceae</taxon>
        <taxon>Bangiales</taxon>
        <taxon>Bangiaceae</taxon>
        <taxon>Pyropia</taxon>
    </lineage>
</organism>